<sequence length="514" mass="55375">MTITDPTRLTRMQTVLFNAGWNMLGRIGPVAVALLVTPPLITQLGLARWGVLTIALSLVGTFGIFDFGLGRALTRAIAERIGQGRDAECATLVMTGIVALGLLGLAGGGMAAAGVQMWVYHGLKIPAALQHQTLVAMWVLCATAPLVMINAAMWGVMSAYQAFRAANLINIPISVMYYLGPLLILQLWDSLVGVMLVLALCRVAMTVGYGWICLRIMPTLLAARPAFGLLRPLFRIGGWMTLSNLMFPILSYMDRFMIATVLSAAVTSYYTTAFDVVARLSMITMAVTSTAYPAMAASWRIDTVATTALYRNSILTVLGLLFPFCLLGALFSHDILALWVGADFARHSTLIMKCLSIGVFFFGMDAVAAGFLDGIGRAEMNAILSVVEVVVYIPLLLVFLHWFGVNGAAFAWAIRSLTDCVVRIGLGIRLYPALAQVVRHLVPVALIGLTAMAMSLPPATYLARGLIAMGGMAMFYGVLWAHGLAGEEKASLRNTVMRAGAAGWQNLRWWRSAG</sequence>
<keyword evidence="3 6" id="KW-0812">Transmembrane</keyword>
<feature type="transmembrane region" description="Helical" evidence="6">
    <location>
        <begin position="350"/>
        <end position="371"/>
    </location>
</feature>
<organism evidence="7 8">
    <name type="scientific">Komagataeibacter melaceti</name>
    <dbReference type="NCBI Taxonomy" id="2766577"/>
    <lineage>
        <taxon>Bacteria</taxon>
        <taxon>Pseudomonadati</taxon>
        <taxon>Pseudomonadota</taxon>
        <taxon>Alphaproteobacteria</taxon>
        <taxon>Acetobacterales</taxon>
        <taxon>Acetobacteraceae</taxon>
        <taxon>Komagataeibacter</taxon>
    </lineage>
</organism>
<dbReference type="Proteomes" id="UP000262371">
    <property type="component" value="Unassembled WGS sequence"/>
</dbReference>
<dbReference type="InterPro" id="IPR002797">
    <property type="entry name" value="Polysacc_synth"/>
</dbReference>
<evidence type="ECO:0000256" key="1">
    <source>
        <dbReference type="ARBA" id="ARBA00004651"/>
    </source>
</evidence>
<evidence type="ECO:0000256" key="5">
    <source>
        <dbReference type="ARBA" id="ARBA00023136"/>
    </source>
</evidence>
<evidence type="ECO:0000256" key="2">
    <source>
        <dbReference type="ARBA" id="ARBA00022475"/>
    </source>
</evidence>
<dbReference type="PANTHER" id="PTHR30250:SF26">
    <property type="entry name" value="PSMA PROTEIN"/>
    <property type="match status" value="1"/>
</dbReference>
<feature type="transmembrane region" description="Helical" evidence="6">
    <location>
        <begin position="462"/>
        <end position="485"/>
    </location>
</feature>
<feature type="transmembrane region" description="Helical" evidence="6">
    <location>
        <begin position="233"/>
        <end position="253"/>
    </location>
</feature>
<feature type="transmembrane region" description="Helical" evidence="6">
    <location>
        <begin position="309"/>
        <end position="330"/>
    </location>
</feature>
<feature type="transmembrane region" description="Helical" evidence="6">
    <location>
        <begin position="90"/>
        <end position="115"/>
    </location>
</feature>
<gene>
    <name evidence="7" type="ORF">DY926_01065</name>
</gene>
<evidence type="ECO:0000256" key="6">
    <source>
        <dbReference type="SAM" id="Phobius"/>
    </source>
</evidence>
<feature type="transmembrane region" description="Helical" evidence="6">
    <location>
        <begin position="194"/>
        <end position="212"/>
    </location>
</feature>
<keyword evidence="2" id="KW-1003">Cell membrane</keyword>
<name>A0A371Z4H2_9PROT</name>
<evidence type="ECO:0000313" key="7">
    <source>
        <dbReference type="EMBL" id="RFD21339.1"/>
    </source>
</evidence>
<dbReference type="Pfam" id="PF01943">
    <property type="entry name" value="Polysacc_synt"/>
    <property type="match status" value="1"/>
</dbReference>
<feature type="transmembrane region" description="Helical" evidence="6">
    <location>
        <begin position="383"/>
        <end position="403"/>
    </location>
</feature>
<dbReference type="GO" id="GO:0005886">
    <property type="term" value="C:plasma membrane"/>
    <property type="evidence" value="ECO:0007669"/>
    <property type="project" value="UniProtKB-SubCell"/>
</dbReference>
<evidence type="ECO:0000313" key="8">
    <source>
        <dbReference type="Proteomes" id="UP000262371"/>
    </source>
</evidence>
<dbReference type="OrthoDB" id="9812647at2"/>
<evidence type="ECO:0000256" key="3">
    <source>
        <dbReference type="ARBA" id="ARBA00022692"/>
    </source>
</evidence>
<protein>
    <submittedName>
        <fullName evidence="7">Flippase</fullName>
    </submittedName>
</protein>
<dbReference type="CDD" id="cd13128">
    <property type="entry name" value="MATE_Wzx_like"/>
    <property type="match status" value="1"/>
</dbReference>
<feature type="transmembrane region" description="Helical" evidence="6">
    <location>
        <begin position="168"/>
        <end position="188"/>
    </location>
</feature>
<dbReference type="InterPro" id="IPR050833">
    <property type="entry name" value="Poly_Biosynth_Transport"/>
</dbReference>
<proteinExistence type="predicted"/>
<reference evidence="7 8" key="1">
    <citation type="submission" date="2018-08" db="EMBL/GenBank/DDBJ databases">
        <title>Komagataeibacter sp. AV 382.</title>
        <authorList>
            <person name="Skraban J."/>
            <person name="Trcek J."/>
        </authorList>
    </citation>
    <scope>NUCLEOTIDE SEQUENCE [LARGE SCALE GENOMIC DNA]</scope>
    <source>
        <strain evidence="7 8">AV 382</strain>
    </source>
</reference>
<dbReference type="RefSeq" id="WP_116701683.1">
    <property type="nucleotide sequence ID" value="NZ_QUWV01000011.1"/>
</dbReference>
<dbReference type="PANTHER" id="PTHR30250">
    <property type="entry name" value="PST FAMILY PREDICTED COLANIC ACID TRANSPORTER"/>
    <property type="match status" value="1"/>
</dbReference>
<evidence type="ECO:0000256" key="4">
    <source>
        <dbReference type="ARBA" id="ARBA00022989"/>
    </source>
</evidence>
<keyword evidence="8" id="KW-1185">Reference proteome</keyword>
<dbReference type="EMBL" id="QUWV01000011">
    <property type="protein sequence ID" value="RFD21339.1"/>
    <property type="molecule type" value="Genomic_DNA"/>
</dbReference>
<comment type="subcellular location">
    <subcellularLocation>
        <location evidence="1">Cell membrane</location>
        <topology evidence="1">Multi-pass membrane protein</topology>
    </subcellularLocation>
</comment>
<feature type="transmembrane region" description="Helical" evidence="6">
    <location>
        <begin position="47"/>
        <end position="69"/>
    </location>
</feature>
<keyword evidence="4 6" id="KW-1133">Transmembrane helix</keyword>
<dbReference type="AlphaFoldDB" id="A0A371Z4H2"/>
<accession>A0A371Z4H2</accession>
<keyword evidence="5 6" id="KW-0472">Membrane</keyword>
<feature type="transmembrane region" description="Helical" evidence="6">
    <location>
        <begin position="135"/>
        <end position="156"/>
    </location>
</feature>
<feature type="transmembrane region" description="Helical" evidence="6">
    <location>
        <begin position="21"/>
        <end position="41"/>
    </location>
</feature>
<comment type="caution">
    <text evidence="7">The sequence shown here is derived from an EMBL/GenBank/DDBJ whole genome shotgun (WGS) entry which is preliminary data.</text>
</comment>